<feature type="domain" description="USP" evidence="1">
    <location>
        <begin position="6"/>
        <end position="332"/>
    </location>
</feature>
<dbReference type="Gene3D" id="3.90.70.10">
    <property type="entry name" value="Cysteine proteinases"/>
    <property type="match status" value="1"/>
</dbReference>
<dbReference type="PROSITE" id="PS00972">
    <property type="entry name" value="USP_1"/>
    <property type="match status" value="1"/>
</dbReference>
<protein>
    <recommendedName>
        <fullName evidence="1">USP domain-containing protein</fullName>
    </recommendedName>
</protein>
<dbReference type="AlphaFoldDB" id="A0A6C0C7R5"/>
<sequence length="332" mass="39202">MSQGNKGFKNNGNTCYLNAILQCLSHIDILNNNDFKKNIIKYKKNNTPLLDEWLNIQNLMWSDNIINNVIDPINLIRIFNNKCINNKIFFESFNQNDASEFLPLFLDFMHNEFSRKINMTIKGNPTTNLDKLYYKNLELHKKQFNNNYSYIIDNFYTSGLSLTQCPDCNFVNDNHEIFIIITLDLNEKVESLYDCLDNYTKTEELDDDNKFKCEKCSDYVNASRKLLFWDLSPIIIILLKKYNINGVLSKSVKYPIELDMTKYCMNYKDNSTKYELSSLCIQNGGLNSGHYYSICKNTLDNKWNIYNDSHVQNILEKDIFNNHPYLLFYKRK</sequence>
<dbReference type="InterPro" id="IPR001394">
    <property type="entry name" value="Peptidase_C19_UCH"/>
</dbReference>
<dbReference type="EMBL" id="MN739345">
    <property type="protein sequence ID" value="QHS99563.1"/>
    <property type="molecule type" value="Genomic_DNA"/>
</dbReference>
<evidence type="ECO:0000313" key="2">
    <source>
        <dbReference type="EMBL" id="QHS99563.1"/>
    </source>
</evidence>
<organism evidence="2">
    <name type="scientific">viral metagenome</name>
    <dbReference type="NCBI Taxonomy" id="1070528"/>
    <lineage>
        <taxon>unclassified sequences</taxon>
        <taxon>metagenomes</taxon>
        <taxon>organismal metagenomes</taxon>
    </lineage>
</organism>
<name>A0A6C0C7R5_9ZZZZ</name>
<dbReference type="GO" id="GO:0016579">
    <property type="term" value="P:protein deubiquitination"/>
    <property type="evidence" value="ECO:0007669"/>
    <property type="project" value="InterPro"/>
</dbReference>
<dbReference type="GO" id="GO:0004843">
    <property type="term" value="F:cysteine-type deubiquitinase activity"/>
    <property type="evidence" value="ECO:0007669"/>
    <property type="project" value="InterPro"/>
</dbReference>
<dbReference type="InterPro" id="IPR038765">
    <property type="entry name" value="Papain-like_cys_pep_sf"/>
</dbReference>
<dbReference type="Pfam" id="PF00443">
    <property type="entry name" value="UCH"/>
    <property type="match status" value="1"/>
</dbReference>
<dbReference type="SUPFAM" id="SSF54001">
    <property type="entry name" value="Cysteine proteinases"/>
    <property type="match status" value="1"/>
</dbReference>
<dbReference type="InterPro" id="IPR018200">
    <property type="entry name" value="USP_CS"/>
</dbReference>
<reference evidence="2" key="1">
    <citation type="journal article" date="2020" name="Nature">
        <title>Giant virus diversity and host interactions through global metagenomics.</title>
        <authorList>
            <person name="Schulz F."/>
            <person name="Roux S."/>
            <person name="Paez-Espino D."/>
            <person name="Jungbluth S."/>
            <person name="Walsh D.A."/>
            <person name="Denef V.J."/>
            <person name="McMahon K.D."/>
            <person name="Konstantinidis K.T."/>
            <person name="Eloe-Fadrosh E.A."/>
            <person name="Kyrpides N.C."/>
            <person name="Woyke T."/>
        </authorList>
    </citation>
    <scope>NUCLEOTIDE SEQUENCE</scope>
    <source>
        <strain evidence="2">GVMAG-M-3300020187-37</strain>
    </source>
</reference>
<dbReference type="PANTHER" id="PTHR21646">
    <property type="entry name" value="UBIQUITIN CARBOXYL-TERMINAL HYDROLASE"/>
    <property type="match status" value="1"/>
</dbReference>
<dbReference type="PROSITE" id="PS50235">
    <property type="entry name" value="USP_3"/>
    <property type="match status" value="1"/>
</dbReference>
<dbReference type="InterPro" id="IPR050185">
    <property type="entry name" value="Ub_carboxyl-term_hydrolase"/>
</dbReference>
<accession>A0A6C0C7R5</accession>
<evidence type="ECO:0000259" key="1">
    <source>
        <dbReference type="PROSITE" id="PS50235"/>
    </source>
</evidence>
<dbReference type="InterPro" id="IPR028889">
    <property type="entry name" value="USP"/>
</dbReference>
<proteinExistence type="predicted"/>